<evidence type="ECO:0000256" key="2">
    <source>
        <dbReference type="ARBA" id="ARBA00022777"/>
    </source>
</evidence>
<dbReference type="SUPFAM" id="SSF54211">
    <property type="entry name" value="Ribosomal protein S5 domain 2-like"/>
    <property type="match status" value="1"/>
</dbReference>
<gene>
    <name evidence="5" type="ORF">orf12</name>
</gene>
<dbReference type="InterPro" id="IPR013750">
    <property type="entry name" value="GHMP_kinase_C_dom"/>
</dbReference>
<organism evidence="5">
    <name type="scientific">Methylocapsa acidiphila</name>
    <dbReference type="NCBI Taxonomy" id="133552"/>
    <lineage>
        <taxon>Bacteria</taxon>
        <taxon>Pseudomonadati</taxon>
        <taxon>Pseudomonadota</taxon>
        <taxon>Alphaproteobacteria</taxon>
        <taxon>Hyphomicrobiales</taxon>
        <taxon>Beijerinckiaceae</taxon>
        <taxon>Methylocapsa</taxon>
    </lineage>
</organism>
<keyword evidence="2" id="KW-0418">Kinase</keyword>
<protein>
    <recommendedName>
        <fullName evidence="6">GHMP kinase</fullName>
    </recommendedName>
</protein>
<evidence type="ECO:0008006" key="6">
    <source>
        <dbReference type="Google" id="ProtNLM"/>
    </source>
</evidence>
<evidence type="ECO:0000259" key="4">
    <source>
        <dbReference type="Pfam" id="PF08544"/>
    </source>
</evidence>
<evidence type="ECO:0000313" key="5">
    <source>
        <dbReference type="EMBL" id="CAJ01589.1"/>
    </source>
</evidence>
<dbReference type="InterPro" id="IPR020568">
    <property type="entry name" value="Ribosomal_Su5_D2-typ_SF"/>
</dbReference>
<accession>Q2VNP3</accession>
<dbReference type="EMBL" id="CT005238">
    <property type="protein sequence ID" value="CAJ01589.1"/>
    <property type="molecule type" value="Genomic_DNA"/>
</dbReference>
<dbReference type="GO" id="GO:0005524">
    <property type="term" value="F:ATP binding"/>
    <property type="evidence" value="ECO:0007669"/>
    <property type="project" value="InterPro"/>
</dbReference>
<dbReference type="PANTHER" id="PTHR20861:SF6">
    <property type="entry name" value="BETA-RIBOFURANOSYLPHENOL 5'-PHOSPHATE SYNTHASE"/>
    <property type="match status" value="1"/>
</dbReference>
<feature type="domain" description="GHMP kinase C-terminal" evidence="4">
    <location>
        <begin position="209"/>
        <end position="287"/>
    </location>
</feature>
<name>Q2VNP3_METAI</name>
<dbReference type="Pfam" id="PF00288">
    <property type="entry name" value="GHMP_kinases_N"/>
    <property type="match status" value="1"/>
</dbReference>
<keyword evidence="1" id="KW-0808">Transferase</keyword>
<dbReference type="PANTHER" id="PTHR20861">
    <property type="entry name" value="HOMOSERINE/4-DIPHOSPHOCYTIDYL-2-C-METHYL-D-ERYTHRITOL KINASE"/>
    <property type="match status" value="1"/>
</dbReference>
<dbReference type="NCBIfam" id="TIGR00144">
    <property type="entry name" value="beta_RFAP_syn"/>
    <property type="match status" value="1"/>
</dbReference>
<dbReference type="AlphaFoldDB" id="Q2VNP3"/>
<evidence type="ECO:0000256" key="1">
    <source>
        <dbReference type="ARBA" id="ARBA00022679"/>
    </source>
</evidence>
<sequence>MFDSVTATAFARLHLGFLDMNGGLGRRFGSLGLAIDGRATRLSIRRAAGPRIEGPEAARASSHLACLKDSLRLASDYDLQIHEAIPAHAGLGSGTQLALIVAASVRRLECLPSNPAEDAILLQRGARSGIGAGLFERGGLIVDGGRGAQTATPPVIARLEFPEEWRVILVIDPHTEGAHGQEERAAFAQLENFAASAAGEICRLVLIKALPAVAEADLDSFGDAVTRIQDIVGDYFAPAQGGSAFASKAVGGVMETLRRHGAKGTGQSSWGPTGFAFARDADEAHRLCGLVQEKVKASSLDIAVCKGLNHGALVKGETFAAIK</sequence>
<reference evidence="5" key="1">
    <citation type="submission" date="2005-06" db="EMBL/GenBank/DDBJ databases">
        <title>First Genome Data from Uncultured Upland Soil Cluster a Methanotrophs Provide Further Evidence for a Close Phylogenetic Relationship to Methylocapsa acidiphila B2 and High-Affinity Methanotrophy Based on pMMO.</title>
        <authorList>
            <person name="Ricke P."/>
            <person name="Kube M."/>
            <person name="Nakagawa S."/>
            <person name="Erkel C."/>
            <person name="Reinhardt R."/>
            <person name="Liesack W."/>
        </authorList>
    </citation>
    <scope>NUCLEOTIDE SEQUENCE</scope>
</reference>
<dbReference type="InterPro" id="IPR004422">
    <property type="entry name" value="RFAP_synthase"/>
</dbReference>
<dbReference type="GO" id="GO:0016301">
    <property type="term" value="F:kinase activity"/>
    <property type="evidence" value="ECO:0007669"/>
    <property type="project" value="UniProtKB-KW"/>
</dbReference>
<dbReference type="Pfam" id="PF08544">
    <property type="entry name" value="GHMP_kinases_C"/>
    <property type="match status" value="1"/>
</dbReference>
<feature type="domain" description="GHMP kinase N-terminal" evidence="3">
    <location>
        <begin position="69"/>
        <end position="126"/>
    </location>
</feature>
<dbReference type="InterPro" id="IPR006204">
    <property type="entry name" value="GHMP_kinase_N_dom"/>
</dbReference>
<proteinExistence type="predicted"/>
<dbReference type="PIRSF" id="PIRSF004884">
    <property type="entry name" value="Sugar_kin_arch"/>
    <property type="match status" value="1"/>
</dbReference>
<evidence type="ECO:0000259" key="3">
    <source>
        <dbReference type="Pfam" id="PF00288"/>
    </source>
</evidence>